<reference evidence="2" key="2">
    <citation type="submission" date="2022-01" db="EMBL/GenBank/DDBJ databases">
        <authorList>
            <person name="Yamashiro T."/>
            <person name="Shiraishi A."/>
            <person name="Satake H."/>
            <person name="Nakayama K."/>
        </authorList>
    </citation>
    <scope>NUCLEOTIDE SEQUENCE</scope>
</reference>
<comment type="caution">
    <text evidence="2">The sequence shown here is derived from an EMBL/GenBank/DDBJ whole genome shotgun (WGS) entry which is preliminary data.</text>
</comment>
<keyword evidence="3" id="KW-1185">Reference proteome</keyword>
<feature type="compositionally biased region" description="Polar residues" evidence="1">
    <location>
        <begin position="43"/>
        <end position="60"/>
    </location>
</feature>
<evidence type="ECO:0000256" key="1">
    <source>
        <dbReference type="SAM" id="MobiDB-lite"/>
    </source>
</evidence>
<dbReference type="Proteomes" id="UP001151760">
    <property type="component" value="Unassembled WGS sequence"/>
</dbReference>
<dbReference type="EMBL" id="BQNB010018583">
    <property type="protein sequence ID" value="GJT75985.1"/>
    <property type="molecule type" value="Genomic_DNA"/>
</dbReference>
<proteinExistence type="predicted"/>
<feature type="region of interest" description="Disordered" evidence="1">
    <location>
        <begin position="31"/>
        <end position="76"/>
    </location>
</feature>
<protein>
    <submittedName>
        <fullName evidence="2">Uncharacterized protein</fullName>
    </submittedName>
</protein>
<organism evidence="2 3">
    <name type="scientific">Tanacetum coccineum</name>
    <dbReference type="NCBI Taxonomy" id="301880"/>
    <lineage>
        <taxon>Eukaryota</taxon>
        <taxon>Viridiplantae</taxon>
        <taxon>Streptophyta</taxon>
        <taxon>Embryophyta</taxon>
        <taxon>Tracheophyta</taxon>
        <taxon>Spermatophyta</taxon>
        <taxon>Magnoliopsida</taxon>
        <taxon>eudicotyledons</taxon>
        <taxon>Gunneridae</taxon>
        <taxon>Pentapetalae</taxon>
        <taxon>asterids</taxon>
        <taxon>campanulids</taxon>
        <taxon>Asterales</taxon>
        <taxon>Asteraceae</taxon>
        <taxon>Asteroideae</taxon>
        <taxon>Anthemideae</taxon>
        <taxon>Anthemidinae</taxon>
        <taxon>Tanacetum</taxon>
    </lineage>
</organism>
<name>A0ABQ5GKH9_9ASTR</name>
<sequence>MCTSLMVKKVKHTRTPPREVIEEVAGVVVSTIPHQKPEIGPTTKESGSTPSAPRAKSTSVKRAILQEQSPSEKKKA</sequence>
<gene>
    <name evidence="2" type="ORF">Tco_1042710</name>
</gene>
<accession>A0ABQ5GKH9</accession>
<evidence type="ECO:0000313" key="2">
    <source>
        <dbReference type="EMBL" id="GJT75985.1"/>
    </source>
</evidence>
<evidence type="ECO:0000313" key="3">
    <source>
        <dbReference type="Proteomes" id="UP001151760"/>
    </source>
</evidence>
<reference evidence="2" key="1">
    <citation type="journal article" date="2022" name="Int. J. Mol. Sci.">
        <title>Draft Genome of Tanacetum Coccineum: Genomic Comparison of Closely Related Tanacetum-Family Plants.</title>
        <authorList>
            <person name="Yamashiro T."/>
            <person name="Shiraishi A."/>
            <person name="Nakayama K."/>
            <person name="Satake H."/>
        </authorList>
    </citation>
    <scope>NUCLEOTIDE SEQUENCE</scope>
</reference>